<protein>
    <recommendedName>
        <fullName evidence="9">RanBD1 domain-containing protein</fullName>
    </recommendedName>
</protein>
<feature type="compositionally biased region" description="Low complexity" evidence="8">
    <location>
        <begin position="240"/>
        <end position="267"/>
    </location>
</feature>
<keyword evidence="2" id="KW-0813">Transport</keyword>
<evidence type="ECO:0000313" key="10">
    <source>
        <dbReference type="EMBL" id="KAL0956330.1"/>
    </source>
</evidence>
<feature type="compositionally biased region" description="Polar residues" evidence="8">
    <location>
        <begin position="210"/>
        <end position="224"/>
    </location>
</feature>
<feature type="compositionally biased region" description="Low complexity" evidence="8">
    <location>
        <begin position="315"/>
        <end position="350"/>
    </location>
</feature>
<dbReference type="EMBL" id="JASNQZ010000006">
    <property type="protein sequence ID" value="KAL0956330.1"/>
    <property type="molecule type" value="Genomic_DNA"/>
</dbReference>
<keyword evidence="5" id="KW-0811">Translocation</keyword>
<keyword evidence="11" id="KW-1185">Reference proteome</keyword>
<feature type="compositionally biased region" description="Polar residues" evidence="8">
    <location>
        <begin position="139"/>
        <end position="148"/>
    </location>
</feature>
<evidence type="ECO:0000256" key="1">
    <source>
        <dbReference type="ARBA" id="ARBA00004567"/>
    </source>
</evidence>
<dbReference type="InterPro" id="IPR053074">
    <property type="entry name" value="NPC_Nucleoporin"/>
</dbReference>
<dbReference type="PROSITE" id="PS50196">
    <property type="entry name" value="RANBD1"/>
    <property type="match status" value="1"/>
</dbReference>
<dbReference type="Pfam" id="PF08911">
    <property type="entry name" value="NUP50"/>
    <property type="match status" value="1"/>
</dbReference>
<sequence>MKRAAERQIVKDGEDEDDIEEVDSPQGFKKAEDTVLANRKIRALPRRSVASGGSAPVINGASTPETPPPSKFASFGGFGSPTSASTPFSFTPSNSSILPQAASSSIFNASAPSPSPVTSASPVSAHASNAAKAFATFLTPSAPSQPTGVNADVPMPSSSDDRSSKLYSTIRSLNSGLLASLTKAFAQDPFVDFVDILDEYKARLLDAQKDSGTASKSTSQVSQPPSHPLKPQATMPSVPTSFAGFGSLSFSSTSQSSSTGGFSPSFGAKPAPSFGSTMTPSLGSVSSQPDSSKTEADSKPAPLSFGAPSVPTSKPPTSAFGSSAPAAANPFAPSKPSSTTPFTFGTGSSAKPDTNTTTASLFGTPSSTPTFFGASTTSSSDKPASNPFAFGSSSTSTTNAFGSGGFSGSTSNTTPPKSSPFGFGSGFGKSPGSGSIGNPVGFGFGTPPRTPDAAGASGSAPSASGFTFSSNSPFSVGASEKKSEAPTAGGDGDGSREGSAMSGTPGPEGDADHSQLLASKNPNDEEGEGEEDEETVHAIKIKAYKLNKKDPQDGGGSSWGELGHGILRLKKHKETGARRLLLRNSSTGKININFRLYNGLKPTLGKKSVTFVGHDDGAGVTYTVRTGNDDLARELRDILDREIEFVKSKAE</sequence>
<dbReference type="InterPro" id="IPR015007">
    <property type="entry name" value="NUP2/50/61"/>
</dbReference>
<evidence type="ECO:0000259" key="9">
    <source>
        <dbReference type="PROSITE" id="PS50196"/>
    </source>
</evidence>
<feature type="compositionally biased region" description="Acidic residues" evidence="8">
    <location>
        <begin position="13"/>
        <end position="23"/>
    </location>
</feature>
<feature type="region of interest" description="Disordered" evidence="8">
    <location>
        <begin position="139"/>
        <end position="165"/>
    </location>
</feature>
<evidence type="ECO:0000256" key="3">
    <source>
        <dbReference type="ARBA" id="ARBA00022816"/>
    </source>
</evidence>
<feature type="compositionally biased region" description="Low complexity" evidence="8">
    <location>
        <begin position="408"/>
        <end position="422"/>
    </location>
</feature>
<dbReference type="Proteomes" id="UP001556367">
    <property type="component" value="Unassembled WGS sequence"/>
</dbReference>
<evidence type="ECO:0000256" key="5">
    <source>
        <dbReference type="ARBA" id="ARBA00023010"/>
    </source>
</evidence>
<evidence type="ECO:0000256" key="6">
    <source>
        <dbReference type="ARBA" id="ARBA00023132"/>
    </source>
</evidence>
<keyword evidence="3" id="KW-0509">mRNA transport</keyword>
<dbReference type="SMART" id="SM00160">
    <property type="entry name" value="RanBD"/>
    <property type="match status" value="1"/>
</dbReference>
<comment type="caution">
    <text evidence="10">The sequence shown here is derived from an EMBL/GenBank/DDBJ whole genome shotgun (WGS) entry which is preliminary data.</text>
</comment>
<evidence type="ECO:0000256" key="2">
    <source>
        <dbReference type="ARBA" id="ARBA00022448"/>
    </source>
</evidence>
<feature type="compositionally biased region" description="Polar residues" evidence="8">
    <location>
        <begin position="351"/>
        <end position="383"/>
    </location>
</feature>
<dbReference type="PANTHER" id="PTHR38697:SF1">
    <property type="entry name" value="NUCLEAR PORE COMPLEX PROTEIN SIMILAR TO S. CEREVISIAE NUP2 (EUROFUNG)"/>
    <property type="match status" value="1"/>
</dbReference>
<feature type="region of interest" description="Disordered" evidence="8">
    <location>
        <begin position="208"/>
        <end position="534"/>
    </location>
</feature>
<dbReference type="SUPFAM" id="SSF50729">
    <property type="entry name" value="PH domain-like"/>
    <property type="match status" value="1"/>
</dbReference>
<keyword evidence="7" id="KW-0539">Nucleus</keyword>
<feature type="compositionally biased region" description="Acidic residues" evidence="8">
    <location>
        <begin position="524"/>
        <end position="534"/>
    </location>
</feature>
<comment type="subcellular location">
    <subcellularLocation>
        <location evidence="1">Nucleus</location>
        <location evidence="1">Nuclear pore complex</location>
    </subcellularLocation>
</comment>
<evidence type="ECO:0000256" key="4">
    <source>
        <dbReference type="ARBA" id="ARBA00022927"/>
    </source>
</evidence>
<dbReference type="Pfam" id="PF00638">
    <property type="entry name" value="Ran_BP1"/>
    <property type="match status" value="1"/>
</dbReference>
<dbReference type="Gene3D" id="2.30.29.30">
    <property type="entry name" value="Pleckstrin-homology domain (PH domain)/Phosphotyrosine-binding domain (PTB)"/>
    <property type="match status" value="1"/>
</dbReference>
<accession>A0ABR3JKK9</accession>
<feature type="compositionally biased region" description="Low complexity" evidence="8">
    <location>
        <begin position="453"/>
        <end position="470"/>
    </location>
</feature>
<gene>
    <name evidence="10" type="ORF">HGRIS_002482</name>
</gene>
<dbReference type="InterPro" id="IPR011993">
    <property type="entry name" value="PH-like_dom_sf"/>
</dbReference>
<keyword evidence="4" id="KW-0653">Protein transport</keyword>
<evidence type="ECO:0000256" key="8">
    <source>
        <dbReference type="SAM" id="MobiDB-lite"/>
    </source>
</evidence>
<feature type="compositionally biased region" description="Basic and acidic residues" evidence="8">
    <location>
        <begin position="1"/>
        <end position="12"/>
    </location>
</feature>
<dbReference type="PANTHER" id="PTHR38697">
    <property type="entry name" value="NUCLEAR PORE COMPLEX PROTEIN SIMILAR TO S. CEREVISIAE NUP2 (EUROFUNG)"/>
    <property type="match status" value="1"/>
</dbReference>
<keyword evidence="6" id="KW-0906">Nuclear pore complex</keyword>
<feature type="compositionally biased region" description="Low complexity" evidence="8">
    <location>
        <begin position="388"/>
        <end position="401"/>
    </location>
</feature>
<dbReference type="InterPro" id="IPR000156">
    <property type="entry name" value="Ran_bind_dom"/>
</dbReference>
<evidence type="ECO:0000256" key="7">
    <source>
        <dbReference type="ARBA" id="ARBA00023242"/>
    </source>
</evidence>
<dbReference type="CDD" id="cd13170">
    <property type="entry name" value="RanBD_NUP50"/>
    <property type="match status" value="1"/>
</dbReference>
<organism evidence="10 11">
    <name type="scientific">Hohenbuehelia grisea</name>
    <dbReference type="NCBI Taxonomy" id="104357"/>
    <lineage>
        <taxon>Eukaryota</taxon>
        <taxon>Fungi</taxon>
        <taxon>Dikarya</taxon>
        <taxon>Basidiomycota</taxon>
        <taxon>Agaricomycotina</taxon>
        <taxon>Agaricomycetes</taxon>
        <taxon>Agaricomycetidae</taxon>
        <taxon>Agaricales</taxon>
        <taxon>Pleurotineae</taxon>
        <taxon>Pleurotaceae</taxon>
        <taxon>Hohenbuehelia</taxon>
    </lineage>
</organism>
<evidence type="ECO:0000313" key="11">
    <source>
        <dbReference type="Proteomes" id="UP001556367"/>
    </source>
</evidence>
<proteinExistence type="predicted"/>
<feature type="compositionally biased region" description="Gly residues" evidence="8">
    <location>
        <begin position="423"/>
        <end position="444"/>
    </location>
</feature>
<feature type="compositionally biased region" description="Polar residues" evidence="8">
    <location>
        <begin position="274"/>
        <end position="291"/>
    </location>
</feature>
<feature type="region of interest" description="Disordered" evidence="8">
    <location>
        <begin position="1"/>
        <end position="78"/>
    </location>
</feature>
<feature type="domain" description="RanBD1" evidence="9">
    <location>
        <begin position="522"/>
        <end position="601"/>
    </location>
</feature>
<name>A0ABR3JKK9_9AGAR</name>
<reference evidence="11" key="1">
    <citation type="submission" date="2024-06" db="EMBL/GenBank/DDBJ databases">
        <title>Multi-omics analyses provide insights into the biosynthesis of the anticancer antibiotic pleurotin in Hohenbuehelia grisea.</title>
        <authorList>
            <person name="Weaver J.A."/>
            <person name="Alberti F."/>
        </authorList>
    </citation>
    <scope>NUCLEOTIDE SEQUENCE [LARGE SCALE GENOMIC DNA]</scope>
    <source>
        <strain evidence="11">T-177</strain>
    </source>
</reference>